<dbReference type="InterPro" id="IPR015424">
    <property type="entry name" value="PyrdxlP-dep_Trfase"/>
</dbReference>
<dbReference type="InterPro" id="IPR004838">
    <property type="entry name" value="NHTrfase_class1_PyrdxlP-BS"/>
</dbReference>
<evidence type="ECO:0000256" key="1">
    <source>
        <dbReference type="ARBA" id="ARBA00001933"/>
    </source>
</evidence>
<accession>A0A1I3MHI9</accession>
<dbReference type="EMBL" id="FORR01000003">
    <property type="protein sequence ID" value="SFI96478.1"/>
    <property type="molecule type" value="Genomic_DNA"/>
</dbReference>
<keyword evidence="6" id="KW-0663">Pyridoxal phosphate</keyword>
<dbReference type="InterPro" id="IPR005860">
    <property type="entry name" value="CobD"/>
</dbReference>
<dbReference type="InterPro" id="IPR015422">
    <property type="entry name" value="PyrdxlP-dep_Trfase_small"/>
</dbReference>
<gene>
    <name evidence="11" type="ORF">SAMN05421852_10372</name>
</gene>
<dbReference type="EC" id="4.1.1.81" evidence="4"/>
<evidence type="ECO:0000256" key="4">
    <source>
        <dbReference type="ARBA" id="ARBA00012285"/>
    </source>
</evidence>
<dbReference type="GO" id="GO:0030170">
    <property type="term" value="F:pyridoxal phosphate binding"/>
    <property type="evidence" value="ECO:0007669"/>
    <property type="project" value="InterPro"/>
</dbReference>
<evidence type="ECO:0000256" key="9">
    <source>
        <dbReference type="ARBA" id="ARBA00048531"/>
    </source>
</evidence>
<name>A0A1I3MHI9_9BACL</name>
<proteinExistence type="predicted"/>
<reference evidence="11 12" key="1">
    <citation type="submission" date="2016-10" db="EMBL/GenBank/DDBJ databases">
        <authorList>
            <person name="de Groot N.N."/>
        </authorList>
    </citation>
    <scope>NUCLEOTIDE SEQUENCE [LARGE SCALE GENOMIC DNA]</scope>
    <source>
        <strain evidence="11 12">DSM 44778</strain>
    </source>
</reference>
<protein>
    <recommendedName>
        <fullName evidence="4">threonine-phosphate decarboxylase</fullName>
        <ecNumber evidence="4">4.1.1.81</ecNumber>
    </recommendedName>
    <alternativeName>
        <fullName evidence="8">L-threonine-O-3-phosphate decarboxylase</fullName>
    </alternativeName>
</protein>
<dbReference type="Gene3D" id="3.90.1150.10">
    <property type="entry name" value="Aspartate Aminotransferase, domain 1"/>
    <property type="match status" value="1"/>
</dbReference>
<comment type="function">
    <text evidence="2">Decarboxylates L-threonine-O-3-phosphate to yield (R)-1-amino-2-propanol O-2-phosphate, the precursor for the linkage between the nucleotide loop and the corrin ring in cobalamin.</text>
</comment>
<dbReference type="Pfam" id="PF00155">
    <property type="entry name" value="Aminotran_1_2"/>
    <property type="match status" value="1"/>
</dbReference>
<dbReference type="InterPro" id="IPR004839">
    <property type="entry name" value="Aminotransferase_I/II_large"/>
</dbReference>
<dbReference type="UniPathway" id="UPA00148"/>
<comment type="catalytic activity">
    <reaction evidence="9">
        <text>O-phospho-L-threonine + H(+) = (R)-1-aminopropan-2-yl phosphate + CO2</text>
        <dbReference type="Rhea" id="RHEA:11492"/>
        <dbReference type="ChEBI" id="CHEBI:15378"/>
        <dbReference type="ChEBI" id="CHEBI:16526"/>
        <dbReference type="ChEBI" id="CHEBI:58563"/>
        <dbReference type="ChEBI" id="CHEBI:58675"/>
        <dbReference type="EC" id="4.1.1.81"/>
    </reaction>
</comment>
<evidence type="ECO:0000259" key="10">
    <source>
        <dbReference type="Pfam" id="PF00155"/>
    </source>
</evidence>
<evidence type="ECO:0000256" key="3">
    <source>
        <dbReference type="ARBA" id="ARBA00004953"/>
    </source>
</evidence>
<sequence>MTKLERFGHGGDLETAVELYGYDKRQWLDFSANIYPYGPPCAVIKHLQSLLNEPGFHSLTHYPDPDSRKLRQRIGEHHQIDIDWVMVGNGGAELIDLVIHGLAPKRVGVLEPAFSEYSSSARKRNVSVQSIVSDWEKGFIPDPEEVAQLIASSDLVFIGVPNNPTGHLIPVSLLREWARMAAMKKTWLVIDEAFLDFVIKGEEHSLIREIDRYPTTFILRSMTKFYALPGLRLGYMIGHPDVLRRIKEQQVPWSVNALAQEAGAVALLPEVHAPYANEVHQWLQETRLELMELFKDFHELEVFSGEANYFLLRLTAPGYTSIWLQEELGKKGILIRDCSMYPGLDERYFRIAIKKREQNQVLVQALQEVLCK</sequence>
<keyword evidence="12" id="KW-1185">Reference proteome</keyword>
<dbReference type="STRING" id="46223.SAMN05421852_10372"/>
<evidence type="ECO:0000256" key="6">
    <source>
        <dbReference type="ARBA" id="ARBA00022898"/>
    </source>
</evidence>
<dbReference type="GO" id="GO:0009236">
    <property type="term" value="P:cobalamin biosynthetic process"/>
    <property type="evidence" value="ECO:0007669"/>
    <property type="project" value="UniProtKB-UniPathway"/>
</dbReference>
<keyword evidence="5" id="KW-0169">Cobalamin biosynthesis</keyword>
<dbReference type="PANTHER" id="PTHR42885">
    <property type="entry name" value="HISTIDINOL-PHOSPHATE AMINOTRANSFERASE-RELATED"/>
    <property type="match status" value="1"/>
</dbReference>
<dbReference type="Gene3D" id="3.40.640.10">
    <property type="entry name" value="Type I PLP-dependent aspartate aminotransferase-like (Major domain)"/>
    <property type="match status" value="1"/>
</dbReference>
<evidence type="ECO:0000313" key="12">
    <source>
        <dbReference type="Proteomes" id="UP000199545"/>
    </source>
</evidence>
<evidence type="ECO:0000313" key="11">
    <source>
        <dbReference type="EMBL" id="SFI96478.1"/>
    </source>
</evidence>
<evidence type="ECO:0000256" key="5">
    <source>
        <dbReference type="ARBA" id="ARBA00022573"/>
    </source>
</evidence>
<keyword evidence="7" id="KW-0456">Lyase</keyword>
<comment type="cofactor">
    <cofactor evidence="1">
        <name>pyridoxal 5'-phosphate</name>
        <dbReference type="ChEBI" id="CHEBI:597326"/>
    </cofactor>
</comment>
<organism evidence="11 12">
    <name type="scientific">Thermoflavimicrobium dichotomicum</name>
    <dbReference type="NCBI Taxonomy" id="46223"/>
    <lineage>
        <taxon>Bacteria</taxon>
        <taxon>Bacillati</taxon>
        <taxon>Bacillota</taxon>
        <taxon>Bacilli</taxon>
        <taxon>Bacillales</taxon>
        <taxon>Thermoactinomycetaceae</taxon>
        <taxon>Thermoflavimicrobium</taxon>
    </lineage>
</organism>
<dbReference type="RefSeq" id="WP_175482294.1">
    <property type="nucleotide sequence ID" value="NZ_FORR01000003.1"/>
</dbReference>
<dbReference type="PANTHER" id="PTHR42885:SF1">
    <property type="entry name" value="THREONINE-PHOSPHATE DECARBOXYLASE"/>
    <property type="match status" value="1"/>
</dbReference>
<dbReference type="CDD" id="cd00609">
    <property type="entry name" value="AAT_like"/>
    <property type="match status" value="1"/>
</dbReference>
<comment type="pathway">
    <text evidence="3">Cofactor biosynthesis; adenosylcobalamin biosynthesis.</text>
</comment>
<evidence type="ECO:0000256" key="2">
    <source>
        <dbReference type="ARBA" id="ARBA00003444"/>
    </source>
</evidence>
<dbReference type="GO" id="GO:0048472">
    <property type="term" value="F:threonine-phosphate decarboxylase activity"/>
    <property type="evidence" value="ECO:0007669"/>
    <property type="project" value="UniProtKB-EC"/>
</dbReference>
<dbReference type="PROSITE" id="PS00105">
    <property type="entry name" value="AA_TRANSFER_CLASS_1"/>
    <property type="match status" value="1"/>
</dbReference>
<dbReference type="AlphaFoldDB" id="A0A1I3MHI9"/>
<dbReference type="InterPro" id="IPR015421">
    <property type="entry name" value="PyrdxlP-dep_Trfase_major"/>
</dbReference>
<dbReference type="SUPFAM" id="SSF53383">
    <property type="entry name" value="PLP-dependent transferases"/>
    <property type="match status" value="1"/>
</dbReference>
<evidence type="ECO:0000256" key="7">
    <source>
        <dbReference type="ARBA" id="ARBA00023239"/>
    </source>
</evidence>
<evidence type="ECO:0000256" key="8">
    <source>
        <dbReference type="ARBA" id="ARBA00029996"/>
    </source>
</evidence>
<feature type="domain" description="Aminotransferase class I/classII large" evidence="10">
    <location>
        <begin position="26"/>
        <end position="366"/>
    </location>
</feature>
<dbReference type="NCBIfam" id="TIGR01140">
    <property type="entry name" value="L_thr_O3P_dcar"/>
    <property type="match status" value="1"/>
</dbReference>
<dbReference type="Proteomes" id="UP000199545">
    <property type="component" value="Unassembled WGS sequence"/>
</dbReference>